<dbReference type="OrthoDB" id="3515453at2759"/>
<dbReference type="EMBL" id="FP929139">
    <property type="protein sequence ID" value="CBY01777.1"/>
    <property type="molecule type" value="Genomic_DNA"/>
</dbReference>
<gene>
    <name evidence="3" type="ORF">LEMA_P005640.1</name>
</gene>
<keyword evidence="4" id="KW-1185">Reference proteome</keyword>
<dbReference type="Proteomes" id="UP000002668">
    <property type="component" value="Genome"/>
</dbReference>
<dbReference type="STRING" id="985895.E5AEY8"/>
<evidence type="ECO:0000313" key="4">
    <source>
        <dbReference type="Proteomes" id="UP000002668"/>
    </source>
</evidence>
<sequence length="211" mass="22736">MKTTPLALSLLATTLATAQSTEPFYNITSTPFNLVVTSADGTINTTLAACHVGAALESLCLSANVSPPNPGSSSPSVFNFNTSTYSQAPEPTLGTPGILTWILQAASMNVSSSAYFNYDPTTDIALPILEPGSARPQIVAFDLQNRLTLQGSVDYTVQPPQPGVYREFYRWYACETYFASYRYVNLAWKLGPGEPENQSCVAVNVTRIFVA</sequence>
<dbReference type="HOGENOM" id="CLU_081634_0_0_1"/>
<dbReference type="AlphaFoldDB" id="E5AEY8"/>
<dbReference type="VEuPathDB" id="FungiDB:LEMA_P005640.1"/>
<dbReference type="OMA" id="RWYACET"/>
<evidence type="ECO:0000259" key="2">
    <source>
        <dbReference type="Pfam" id="PF25484"/>
    </source>
</evidence>
<dbReference type="InterPro" id="IPR057229">
    <property type="entry name" value="DUF7907"/>
</dbReference>
<dbReference type="Pfam" id="PF25484">
    <property type="entry name" value="DUF7907"/>
    <property type="match status" value="1"/>
</dbReference>
<dbReference type="InParanoid" id="E5AEY8"/>
<feature type="chain" id="PRO_5003195274" description="DUF7907 domain-containing protein" evidence="1">
    <location>
        <begin position="21"/>
        <end position="211"/>
    </location>
</feature>
<feature type="signal peptide" evidence="1">
    <location>
        <begin position="1"/>
        <end position="20"/>
    </location>
</feature>
<keyword evidence="1" id="KW-0732">Signal</keyword>
<feature type="domain" description="DUF7907" evidence="2">
    <location>
        <begin position="29"/>
        <end position="206"/>
    </location>
</feature>
<evidence type="ECO:0000256" key="1">
    <source>
        <dbReference type="SAM" id="SignalP"/>
    </source>
</evidence>
<dbReference type="RefSeq" id="XP_003845256.1">
    <property type="nucleotide sequence ID" value="XM_003845208.1"/>
</dbReference>
<accession>E5AEY8</accession>
<name>E5AEY8_LEPMJ</name>
<proteinExistence type="predicted"/>
<evidence type="ECO:0000313" key="3">
    <source>
        <dbReference type="EMBL" id="CBY01777.1"/>
    </source>
</evidence>
<dbReference type="GeneID" id="13285712"/>
<reference evidence="4" key="1">
    <citation type="journal article" date="2011" name="Nat. Commun.">
        <title>Effector diversification within compartments of the Leptosphaeria maculans genome affected by Repeat-Induced Point mutations.</title>
        <authorList>
            <person name="Rouxel T."/>
            <person name="Grandaubert J."/>
            <person name="Hane J.K."/>
            <person name="Hoede C."/>
            <person name="van de Wouw A.P."/>
            <person name="Couloux A."/>
            <person name="Dominguez V."/>
            <person name="Anthouard V."/>
            <person name="Bally P."/>
            <person name="Bourras S."/>
            <person name="Cozijnsen A.J."/>
            <person name="Ciuffetti L.M."/>
            <person name="Degrave A."/>
            <person name="Dilmaghani A."/>
            <person name="Duret L."/>
            <person name="Fudal I."/>
            <person name="Goodwin S.B."/>
            <person name="Gout L."/>
            <person name="Glaser N."/>
            <person name="Linglin J."/>
            <person name="Kema G.H.J."/>
            <person name="Lapalu N."/>
            <person name="Lawrence C.B."/>
            <person name="May K."/>
            <person name="Meyer M."/>
            <person name="Ollivier B."/>
            <person name="Poulain J."/>
            <person name="Schoch C.L."/>
            <person name="Simon A."/>
            <person name="Spatafora J.W."/>
            <person name="Stachowiak A."/>
            <person name="Turgeon B.G."/>
            <person name="Tyler B.M."/>
            <person name="Vincent D."/>
            <person name="Weissenbach J."/>
            <person name="Amselem J."/>
            <person name="Quesneville H."/>
            <person name="Oliver R.P."/>
            <person name="Wincker P."/>
            <person name="Balesdent M.-H."/>
            <person name="Howlett B.J."/>
        </authorList>
    </citation>
    <scope>NUCLEOTIDE SEQUENCE [LARGE SCALE GENOMIC DNA]</scope>
    <source>
        <strain evidence="4">JN3 / isolate v23.1.3 / race Av1-4-5-6-7-8</strain>
    </source>
</reference>
<dbReference type="eggNOG" id="ENOG502STWI">
    <property type="taxonomic scope" value="Eukaryota"/>
</dbReference>
<protein>
    <recommendedName>
        <fullName evidence="2">DUF7907 domain-containing protein</fullName>
    </recommendedName>
</protein>
<organism evidence="3 4">
    <name type="scientific">Leptosphaeria maculans (strain JN3 / isolate v23.1.3 / race Av1-4-5-6-7-8)</name>
    <name type="common">Blackleg fungus</name>
    <name type="synonym">Phoma lingam</name>
    <dbReference type="NCBI Taxonomy" id="985895"/>
    <lineage>
        <taxon>Eukaryota</taxon>
        <taxon>Fungi</taxon>
        <taxon>Dikarya</taxon>
        <taxon>Ascomycota</taxon>
        <taxon>Pezizomycotina</taxon>
        <taxon>Dothideomycetes</taxon>
        <taxon>Pleosporomycetidae</taxon>
        <taxon>Pleosporales</taxon>
        <taxon>Pleosporineae</taxon>
        <taxon>Leptosphaeriaceae</taxon>
        <taxon>Plenodomus</taxon>
        <taxon>Plenodomus lingam/Leptosphaeria maculans species complex</taxon>
    </lineage>
</organism>